<organism evidence="2 3">
    <name type="scientific">Microbulbifer spongiae</name>
    <dbReference type="NCBI Taxonomy" id="2944933"/>
    <lineage>
        <taxon>Bacteria</taxon>
        <taxon>Pseudomonadati</taxon>
        <taxon>Pseudomonadota</taxon>
        <taxon>Gammaproteobacteria</taxon>
        <taxon>Cellvibrionales</taxon>
        <taxon>Microbulbiferaceae</taxon>
        <taxon>Microbulbifer</taxon>
    </lineage>
</organism>
<protein>
    <submittedName>
        <fullName evidence="2">DUF454 family protein</fullName>
    </submittedName>
</protein>
<accession>A0ABY9EDU4</accession>
<keyword evidence="1" id="KW-1133">Transmembrane helix</keyword>
<keyword evidence="1" id="KW-0472">Membrane</keyword>
<proteinExistence type="predicted"/>
<feature type="transmembrane region" description="Helical" evidence="1">
    <location>
        <begin position="116"/>
        <end position="132"/>
    </location>
</feature>
<gene>
    <name evidence="2" type="ORF">M8T91_01655</name>
</gene>
<feature type="transmembrane region" description="Helical" evidence="1">
    <location>
        <begin position="23"/>
        <end position="56"/>
    </location>
</feature>
<dbReference type="PANTHER" id="PTHR35813">
    <property type="entry name" value="INNER MEMBRANE PROTEIN YBAN"/>
    <property type="match status" value="1"/>
</dbReference>
<dbReference type="InterPro" id="IPR007401">
    <property type="entry name" value="DUF454"/>
</dbReference>
<dbReference type="EMBL" id="CP098023">
    <property type="protein sequence ID" value="WKD50161.1"/>
    <property type="molecule type" value="Genomic_DNA"/>
</dbReference>
<dbReference type="Proteomes" id="UP001321520">
    <property type="component" value="Chromosome"/>
</dbReference>
<keyword evidence="1" id="KW-0812">Transmembrane</keyword>
<reference evidence="2 3" key="1">
    <citation type="submission" date="2022-05" db="EMBL/GenBank/DDBJ databases">
        <title>Microbulbifer sp. nov., isolated from sponge.</title>
        <authorList>
            <person name="Gao L."/>
        </authorList>
    </citation>
    <scope>NUCLEOTIDE SEQUENCE [LARGE SCALE GENOMIC DNA]</scope>
    <source>
        <strain evidence="2 3">MI-G</strain>
    </source>
</reference>
<evidence type="ECO:0000313" key="2">
    <source>
        <dbReference type="EMBL" id="WKD50161.1"/>
    </source>
</evidence>
<feature type="transmembrane region" description="Helical" evidence="1">
    <location>
        <begin position="93"/>
        <end position="110"/>
    </location>
</feature>
<sequence>MKETTEEGLSKYAVNLAPGWLRWLWGGLACFFIALGVIGAILPGLPSAVFIVLGAWAASRCSRRLHQWIEDHHLFGHCLEIWRSGYISRRTKLVASLTMALSLAIAVHHINNGYLLVFTIGGLGCGAIWIWSRPEPKGARGHRPSVKR</sequence>
<keyword evidence="3" id="KW-1185">Reference proteome</keyword>
<evidence type="ECO:0000256" key="1">
    <source>
        <dbReference type="SAM" id="Phobius"/>
    </source>
</evidence>
<name>A0ABY9EDU4_9GAMM</name>
<dbReference type="Pfam" id="PF04304">
    <property type="entry name" value="DUF454"/>
    <property type="match status" value="1"/>
</dbReference>
<dbReference type="PANTHER" id="PTHR35813:SF1">
    <property type="entry name" value="INNER MEMBRANE PROTEIN YBAN"/>
    <property type="match status" value="1"/>
</dbReference>
<dbReference type="RefSeq" id="WP_301416200.1">
    <property type="nucleotide sequence ID" value="NZ_CP098023.1"/>
</dbReference>
<evidence type="ECO:0000313" key="3">
    <source>
        <dbReference type="Proteomes" id="UP001321520"/>
    </source>
</evidence>